<protein>
    <recommendedName>
        <fullName evidence="3">Glycine-rich cell wall structural protein</fullName>
    </recommendedName>
</protein>
<dbReference type="SUPFAM" id="SSF56935">
    <property type="entry name" value="Porins"/>
    <property type="match status" value="1"/>
</dbReference>
<proteinExistence type="predicted"/>
<dbReference type="Proteomes" id="UP000219494">
    <property type="component" value="Unassembled WGS sequence"/>
</dbReference>
<accession>A0A285R0F3</accession>
<dbReference type="RefSeq" id="WP_097064586.1">
    <property type="nucleotide sequence ID" value="NZ_OBMI01000003.1"/>
</dbReference>
<reference evidence="1 2" key="1">
    <citation type="submission" date="2017-07" db="EMBL/GenBank/DDBJ databases">
        <authorList>
            <person name="Sun Z.S."/>
            <person name="Albrecht U."/>
            <person name="Echele G."/>
            <person name="Lee C.C."/>
        </authorList>
    </citation>
    <scope>NUCLEOTIDE SEQUENCE [LARGE SCALE GENOMIC DNA]</scope>
    <source>
        <strain evidence="1 2">CGMCC 1.12672</strain>
    </source>
</reference>
<dbReference type="EMBL" id="OBMI01000003">
    <property type="protein sequence ID" value="SOB87605.1"/>
    <property type="molecule type" value="Genomic_DNA"/>
</dbReference>
<keyword evidence="2" id="KW-1185">Reference proteome</keyword>
<organism evidence="1 2">
    <name type="scientific">Sphingomonas guangdongensis</name>
    <dbReference type="NCBI Taxonomy" id="1141890"/>
    <lineage>
        <taxon>Bacteria</taxon>
        <taxon>Pseudomonadati</taxon>
        <taxon>Pseudomonadota</taxon>
        <taxon>Alphaproteobacteria</taxon>
        <taxon>Sphingomonadales</taxon>
        <taxon>Sphingomonadaceae</taxon>
        <taxon>Sphingomonas</taxon>
    </lineage>
</organism>
<evidence type="ECO:0008006" key="3">
    <source>
        <dbReference type="Google" id="ProtNLM"/>
    </source>
</evidence>
<sequence length="538" mass="56657">MKPYLILGALTAGVVAVPADAQRRRDITPYIEVSQVVTADLDGPGSDVLTYTSVAAGLDASVQTQRVEVQVSYRYEHRFAWDDPLVEDSIHSGLARGALRLGYGLNLEGGALATRARSDIRGALPGNLAGNVGNTSQLYAAYVGPTLATHVGPGTLNAAYRFGYTKVEEPGLLGLGPDQVPIDYYDDSTSHLAMASYGVRAGAVAPFGLTVSGAWTREEGSQLDQRYDGYFGRADVVQPITGQLALVGGVGYEKIEITQRDALVDATGQPVTDGSGRFVTDPASPVRLAYQTDGLIWDAGVVWRPSPRTTLEARVGQRYDTTIYTGSLSWQVSANSGLQIGVYNGVQSFGRGLRDAISALPTSFATRPDPFSDQFSGCVFGTGAGSAAGGSAGGCLNPLLGAISTANFRARGVDGVFSATRGAYTFGLGAGYFNRRYLLPPLSPGQFLYGVTDEGYYGQLFATRTLDGRSSIALDVYANYFDSGVIYAPDVLGGGANGSYSYSFGRFGATASLGVYAFDQDGISDVSGQALLGMRYSF</sequence>
<evidence type="ECO:0000313" key="1">
    <source>
        <dbReference type="EMBL" id="SOB87605.1"/>
    </source>
</evidence>
<gene>
    <name evidence="1" type="ORF">SAMN06297144_2740</name>
</gene>
<name>A0A285R0F3_9SPHN</name>
<dbReference type="AlphaFoldDB" id="A0A285R0F3"/>
<dbReference type="OrthoDB" id="7416805at2"/>
<evidence type="ECO:0000313" key="2">
    <source>
        <dbReference type="Proteomes" id="UP000219494"/>
    </source>
</evidence>